<dbReference type="InParanoid" id="K3X4U9"/>
<reference evidence="2" key="3">
    <citation type="submission" date="2015-02" db="UniProtKB">
        <authorList>
            <consortium name="EnsemblProtists"/>
        </authorList>
    </citation>
    <scope>IDENTIFICATION</scope>
    <source>
        <strain evidence="2">DAOM BR144</strain>
    </source>
</reference>
<feature type="compositionally biased region" description="Basic and acidic residues" evidence="1">
    <location>
        <begin position="34"/>
        <end position="45"/>
    </location>
</feature>
<feature type="region of interest" description="Disordered" evidence="1">
    <location>
        <begin position="302"/>
        <end position="322"/>
    </location>
</feature>
<dbReference type="EnsemblProtists" id="PYU1_T012248">
    <property type="protein sequence ID" value="PYU1_T012248"/>
    <property type="gene ID" value="PYU1_G012222"/>
</dbReference>
<dbReference type="AlphaFoldDB" id="K3X4U9"/>
<feature type="compositionally biased region" description="Basic and acidic residues" evidence="1">
    <location>
        <begin position="52"/>
        <end position="68"/>
    </location>
</feature>
<dbReference type="HOGENOM" id="CLU_755423_0_0_1"/>
<dbReference type="eggNOG" id="ENOG502RXSK">
    <property type="taxonomic scope" value="Eukaryota"/>
</dbReference>
<evidence type="ECO:0000256" key="1">
    <source>
        <dbReference type="SAM" id="MobiDB-lite"/>
    </source>
</evidence>
<dbReference type="Proteomes" id="UP000019132">
    <property type="component" value="Unassembled WGS sequence"/>
</dbReference>
<proteinExistence type="predicted"/>
<evidence type="ECO:0000313" key="3">
    <source>
        <dbReference type="Proteomes" id="UP000019132"/>
    </source>
</evidence>
<evidence type="ECO:0008006" key="4">
    <source>
        <dbReference type="Google" id="ProtNLM"/>
    </source>
</evidence>
<reference evidence="3" key="1">
    <citation type="journal article" date="2010" name="Genome Biol.">
        <title>Genome sequence of the necrotrophic plant pathogen Pythium ultimum reveals original pathogenicity mechanisms and effector repertoire.</title>
        <authorList>
            <person name="Levesque C.A."/>
            <person name="Brouwer H."/>
            <person name="Cano L."/>
            <person name="Hamilton J.P."/>
            <person name="Holt C."/>
            <person name="Huitema E."/>
            <person name="Raffaele S."/>
            <person name="Robideau G.P."/>
            <person name="Thines M."/>
            <person name="Win J."/>
            <person name="Zerillo M.M."/>
            <person name="Beakes G.W."/>
            <person name="Boore J.L."/>
            <person name="Busam D."/>
            <person name="Dumas B."/>
            <person name="Ferriera S."/>
            <person name="Fuerstenberg S.I."/>
            <person name="Gachon C.M."/>
            <person name="Gaulin E."/>
            <person name="Govers F."/>
            <person name="Grenville-Briggs L."/>
            <person name="Horner N."/>
            <person name="Hostetler J."/>
            <person name="Jiang R.H."/>
            <person name="Johnson J."/>
            <person name="Krajaejun T."/>
            <person name="Lin H."/>
            <person name="Meijer H.J."/>
            <person name="Moore B."/>
            <person name="Morris P."/>
            <person name="Phuntmart V."/>
            <person name="Puiu D."/>
            <person name="Shetty J."/>
            <person name="Stajich J.E."/>
            <person name="Tripathy S."/>
            <person name="Wawra S."/>
            <person name="van West P."/>
            <person name="Whitty B.R."/>
            <person name="Coutinho P.M."/>
            <person name="Henrissat B."/>
            <person name="Martin F."/>
            <person name="Thomas P.D."/>
            <person name="Tyler B.M."/>
            <person name="De Vries R.P."/>
            <person name="Kamoun S."/>
            <person name="Yandell M."/>
            <person name="Tisserat N."/>
            <person name="Buell C.R."/>
        </authorList>
    </citation>
    <scope>NUCLEOTIDE SEQUENCE</scope>
    <source>
        <strain evidence="3">DAOM:BR144</strain>
    </source>
</reference>
<protein>
    <recommendedName>
        <fullName evidence="4">BZIP domain-containing protein</fullName>
    </recommendedName>
</protein>
<sequence length="367" mass="41232">MSHSEYAAPAIPASLSPASAAALVIASRAPPLLPERRSSLGDGRRGRARAKSNSERARQFRQREKAHEDSLHREIHQLHQHIARLSLLKSVYAQKALVTRTSRCGSLEKLTVELYQAHRHGLETIDDADRTALTMSKSTAARYQSVQLKESFLHKMFDPDVRRGDLVGVDAIINQWRKHTSSYAKFDMEISHVEPITGSQEHPIIVIHTKMHVRFARETFSIMFPFAAGRRDDLVERVVGKDITLSCVSRFQFSEADQVTSYTVEIGFVDAFLKLLGDVNDVVELMKLSVISPGARLVDNATPERHRKRNRNRNDASEEERKAVFSDIPPHSYPIATPSLPSAKLSVQYLLTDELQARLSKNVPLDG</sequence>
<reference evidence="3" key="2">
    <citation type="submission" date="2010-04" db="EMBL/GenBank/DDBJ databases">
        <authorList>
            <person name="Buell R."/>
            <person name="Hamilton J."/>
            <person name="Hostetler J."/>
        </authorList>
    </citation>
    <scope>NUCLEOTIDE SEQUENCE [LARGE SCALE GENOMIC DNA]</scope>
    <source>
        <strain evidence="3">DAOM:BR144</strain>
    </source>
</reference>
<evidence type="ECO:0000313" key="2">
    <source>
        <dbReference type="EnsemblProtists" id="PYU1_T012248"/>
    </source>
</evidence>
<keyword evidence="3" id="KW-1185">Reference proteome</keyword>
<dbReference type="VEuPathDB" id="FungiDB:PYU1_G012222"/>
<feature type="region of interest" description="Disordered" evidence="1">
    <location>
        <begin position="34"/>
        <end position="68"/>
    </location>
</feature>
<dbReference type="EMBL" id="GL376601">
    <property type="status" value="NOT_ANNOTATED_CDS"/>
    <property type="molecule type" value="Genomic_DNA"/>
</dbReference>
<accession>K3X4U9</accession>
<name>K3X4U9_GLOUD</name>
<feature type="compositionally biased region" description="Basic and acidic residues" evidence="1">
    <location>
        <begin position="312"/>
        <end position="322"/>
    </location>
</feature>
<organism evidence="2 3">
    <name type="scientific">Globisporangium ultimum (strain ATCC 200006 / CBS 805.95 / DAOM BR144)</name>
    <name type="common">Pythium ultimum</name>
    <dbReference type="NCBI Taxonomy" id="431595"/>
    <lineage>
        <taxon>Eukaryota</taxon>
        <taxon>Sar</taxon>
        <taxon>Stramenopiles</taxon>
        <taxon>Oomycota</taxon>
        <taxon>Peronosporomycetes</taxon>
        <taxon>Pythiales</taxon>
        <taxon>Pythiaceae</taxon>
        <taxon>Globisporangium</taxon>
    </lineage>
</organism>